<dbReference type="PANTHER" id="PTHR47356">
    <property type="entry name" value="FAD-DEPENDENT MONOOXYGENASE ASQG-RELATED"/>
    <property type="match status" value="1"/>
</dbReference>
<dbReference type="Pfam" id="PF01494">
    <property type="entry name" value="FAD_binding_3"/>
    <property type="match status" value="1"/>
</dbReference>
<dbReference type="STRING" id="1042311.A0A2T3YT32"/>
<dbReference type="InterPro" id="IPR002938">
    <property type="entry name" value="FAD-bd"/>
</dbReference>
<feature type="domain" description="FAD-binding" evidence="7">
    <location>
        <begin position="6"/>
        <end position="347"/>
    </location>
</feature>
<keyword evidence="3" id="KW-0285">Flavoprotein</keyword>
<dbReference type="Gene3D" id="3.50.50.60">
    <property type="entry name" value="FAD/NAD(P)-binding domain"/>
    <property type="match status" value="1"/>
</dbReference>
<dbReference type="EMBL" id="KZ679273">
    <property type="protein sequence ID" value="PTB35732.1"/>
    <property type="molecule type" value="Genomic_DNA"/>
</dbReference>
<evidence type="ECO:0000256" key="3">
    <source>
        <dbReference type="ARBA" id="ARBA00022630"/>
    </source>
</evidence>
<dbReference type="GO" id="GO:0004497">
    <property type="term" value="F:monooxygenase activity"/>
    <property type="evidence" value="ECO:0007669"/>
    <property type="project" value="UniProtKB-KW"/>
</dbReference>
<keyword evidence="5" id="KW-0560">Oxidoreductase</keyword>
<dbReference type="InterPro" id="IPR036188">
    <property type="entry name" value="FAD/NAD-bd_sf"/>
</dbReference>
<dbReference type="GO" id="GO:0071949">
    <property type="term" value="F:FAD binding"/>
    <property type="evidence" value="ECO:0007669"/>
    <property type="project" value="InterPro"/>
</dbReference>
<evidence type="ECO:0000256" key="6">
    <source>
        <dbReference type="ARBA" id="ARBA00023033"/>
    </source>
</evidence>
<dbReference type="Proteomes" id="UP000240493">
    <property type="component" value="Unassembled WGS sequence"/>
</dbReference>
<dbReference type="PRINTS" id="PR00420">
    <property type="entry name" value="RNGMNOXGNASE"/>
</dbReference>
<organism evidence="8 9">
    <name type="scientific">Trichoderma asperellum (strain ATCC 204424 / CBS 433.97 / NBRC 101777)</name>
    <dbReference type="NCBI Taxonomy" id="1042311"/>
    <lineage>
        <taxon>Eukaryota</taxon>
        <taxon>Fungi</taxon>
        <taxon>Dikarya</taxon>
        <taxon>Ascomycota</taxon>
        <taxon>Pezizomycotina</taxon>
        <taxon>Sordariomycetes</taxon>
        <taxon>Hypocreomycetidae</taxon>
        <taxon>Hypocreales</taxon>
        <taxon>Hypocreaceae</taxon>
        <taxon>Trichoderma</taxon>
    </lineage>
</organism>
<dbReference type="OrthoDB" id="2431938at2759"/>
<dbReference type="AlphaFoldDB" id="A0A2T3YT32"/>
<keyword evidence="6" id="KW-0503">Monooxygenase</keyword>
<keyword evidence="4" id="KW-0274">FAD</keyword>
<keyword evidence="9" id="KW-1185">Reference proteome</keyword>
<dbReference type="PANTHER" id="PTHR47356:SF2">
    <property type="entry name" value="FAD-BINDING DOMAIN-CONTAINING PROTEIN-RELATED"/>
    <property type="match status" value="1"/>
</dbReference>
<protein>
    <recommendedName>
        <fullName evidence="7">FAD-binding domain-containing protein</fullName>
    </recommendedName>
</protein>
<evidence type="ECO:0000256" key="2">
    <source>
        <dbReference type="ARBA" id="ARBA00007992"/>
    </source>
</evidence>
<comment type="similarity">
    <text evidence="2">Belongs to the paxM FAD-dependent monooxygenase family.</text>
</comment>
<evidence type="ECO:0000256" key="4">
    <source>
        <dbReference type="ARBA" id="ARBA00022827"/>
    </source>
</evidence>
<proteinExistence type="inferred from homology"/>
<evidence type="ECO:0000256" key="5">
    <source>
        <dbReference type="ARBA" id="ARBA00023002"/>
    </source>
</evidence>
<evidence type="ECO:0000256" key="1">
    <source>
        <dbReference type="ARBA" id="ARBA00001974"/>
    </source>
</evidence>
<accession>A0A2T3YT32</accession>
<name>A0A2T3YT32_TRIA4</name>
<dbReference type="InterPro" id="IPR050562">
    <property type="entry name" value="FAD_mOase_fung"/>
</dbReference>
<comment type="cofactor">
    <cofactor evidence="1">
        <name>FAD</name>
        <dbReference type="ChEBI" id="CHEBI:57692"/>
    </cofactor>
</comment>
<evidence type="ECO:0000313" key="8">
    <source>
        <dbReference type="EMBL" id="PTB35732.1"/>
    </source>
</evidence>
<reference evidence="8 9" key="1">
    <citation type="submission" date="2016-07" db="EMBL/GenBank/DDBJ databases">
        <title>Multiple horizontal gene transfer events from other fungi enriched the ability of initially mycotrophic Trichoderma (Ascomycota) to feed on dead plant biomass.</title>
        <authorList>
            <consortium name="DOE Joint Genome Institute"/>
            <person name="Aerts A."/>
            <person name="Atanasova L."/>
            <person name="Chenthamara K."/>
            <person name="Zhang J."/>
            <person name="Grujic M."/>
            <person name="Henrissat B."/>
            <person name="Kuo A."/>
            <person name="Salamov A."/>
            <person name="Lipzen A."/>
            <person name="Labutti K."/>
            <person name="Barry K."/>
            <person name="Miao Y."/>
            <person name="Rahimi M.J."/>
            <person name="Shen Q."/>
            <person name="Grigoriev I.V."/>
            <person name="Kubicek C.P."/>
            <person name="Druzhinina I.S."/>
        </authorList>
    </citation>
    <scope>NUCLEOTIDE SEQUENCE [LARGE SCALE GENOMIC DNA]</scope>
    <source>
        <strain evidence="8 9">CBS 433.97</strain>
    </source>
</reference>
<evidence type="ECO:0000313" key="9">
    <source>
        <dbReference type="Proteomes" id="UP000240493"/>
    </source>
</evidence>
<sequence length="452" mass="50806">MSAPKFKVIIAGAGPVGLSAAHALRLANIDFLVLEKRQNVVIDVGASLAVGPASMRVMHQLGLLESLLEVSHKSERRKALTIDGRVVKDTPFYHHLKNNTGSTSIAFNRVDYLRLLYERLGSDQAKVLTGKDIVDIINSNSGVTVKCVDGTIYEGSIVIGADGVHSKVRRVMRRMALEEDPTRSWDAENPFLTTYKCLWFSTPSLLSEQNLSGCPDMTVYETYHKDHSIMCLSGKLRCWTFLYKKLPQPTTQRLTYTKEDMEEMVNTFTDFPITEFVKVREAYNKRISSSMASIEEGMTRHWSCGRIVLAGDSCHKFAPNLGLGYQSGLQDVVALCNRLHLAVAQAPDGIPSTLALNQVFQSYHAFRQGPANIDAKLSAFLIRLTVWANLFHYFLSLYILPSLIADHILQNWIFPPIDRRMLVLDYVESEEPFAGRVSWIYKIPTPSKEKED</sequence>
<dbReference type="SUPFAM" id="SSF51905">
    <property type="entry name" value="FAD/NAD(P)-binding domain"/>
    <property type="match status" value="1"/>
</dbReference>
<evidence type="ECO:0000259" key="7">
    <source>
        <dbReference type="Pfam" id="PF01494"/>
    </source>
</evidence>
<gene>
    <name evidence="8" type="ORF">M441DRAFT_41061</name>
</gene>